<gene>
    <name evidence="1" type="ORF">HX858_09490</name>
</gene>
<reference evidence="1 2" key="1">
    <citation type="journal article" date="2019" name="Environ. Microbiol.">
        <title>Genomics insights into ecotype formation of ammonia-oxidizing archaea in the deep ocean.</title>
        <authorList>
            <person name="Wang Y."/>
            <person name="Huang J.M."/>
            <person name="Cui G.J."/>
            <person name="Nunoura T."/>
            <person name="Takaki Y."/>
            <person name="Li W.L."/>
            <person name="Li J."/>
            <person name="Gao Z.M."/>
            <person name="Takai K."/>
            <person name="Zhang A.Q."/>
            <person name="Stepanauskas R."/>
        </authorList>
    </citation>
    <scope>NUCLEOTIDE SEQUENCE [LARGE SCALE GENOMIC DNA]</scope>
    <source>
        <strain evidence="1 2">L15a</strain>
    </source>
</reference>
<organism evidence="1 2">
    <name type="scientific">Marine Group I thaumarchaeote</name>
    <dbReference type="NCBI Taxonomy" id="2511932"/>
    <lineage>
        <taxon>Archaea</taxon>
        <taxon>Nitrososphaerota</taxon>
        <taxon>Marine Group I</taxon>
    </lineage>
</organism>
<proteinExistence type="predicted"/>
<dbReference type="AlphaFoldDB" id="A0A7K4MWZ4"/>
<dbReference type="EMBL" id="JACATH010000032">
    <property type="protein sequence ID" value="NWJ57960.1"/>
    <property type="molecule type" value="Genomic_DNA"/>
</dbReference>
<comment type="caution">
    <text evidence="1">The sequence shown here is derived from an EMBL/GenBank/DDBJ whole genome shotgun (WGS) entry which is preliminary data.</text>
</comment>
<protein>
    <submittedName>
        <fullName evidence="1">Uncharacterized protein</fullName>
    </submittedName>
</protein>
<accession>A0A7K4MWZ4</accession>
<sequence>MKIKILFFIMSLIILIPSISFAADSNTVSSTVVTGNPPPTASAPSIVINNSDVCKSAASAAIQTQIFGFASGITVTDENCERIKLARGLYGMGMKVAAVSMLCQDARVFDAMMMAGTPCPYRGKIGRDAHEAWENNLDDVPENSIMLKKKLTAMEPEEYNENN</sequence>
<dbReference type="Proteomes" id="UP000575480">
    <property type="component" value="Unassembled WGS sequence"/>
</dbReference>
<evidence type="ECO:0000313" key="2">
    <source>
        <dbReference type="Proteomes" id="UP000575480"/>
    </source>
</evidence>
<evidence type="ECO:0000313" key="1">
    <source>
        <dbReference type="EMBL" id="NWJ57960.1"/>
    </source>
</evidence>
<name>A0A7K4MWZ4_9ARCH</name>